<reference evidence="3" key="1">
    <citation type="submission" date="2014-12" db="EMBL/GenBank/DDBJ databases">
        <title>Genome Sequence of Valsa Canker Pathogens Uncovers a Specific Adaption of Colonization on Woody Bark.</title>
        <authorList>
            <person name="Yin Z."/>
            <person name="Liu H."/>
            <person name="Gao X."/>
            <person name="Li Z."/>
            <person name="Song N."/>
            <person name="Ke X."/>
            <person name="Dai Q."/>
            <person name="Wu Y."/>
            <person name="Sun Y."/>
            <person name="Xu J.-R."/>
            <person name="Kang Z.K."/>
            <person name="Wang L."/>
            <person name="Huang L."/>
        </authorList>
    </citation>
    <scope>NUCLEOTIDE SEQUENCE [LARGE SCALE GENOMIC DNA]</scope>
    <source>
        <strain evidence="3">03-8</strain>
    </source>
</reference>
<keyword evidence="2" id="KW-1133">Transmembrane helix</keyword>
<keyword evidence="2" id="KW-0472">Membrane</keyword>
<evidence type="ECO:0000256" key="2">
    <source>
        <dbReference type="SAM" id="Phobius"/>
    </source>
</evidence>
<proteinExistence type="predicted"/>
<dbReference type="OrthoDB" id="4148662at2759"/>
<evidence type="ECO:0000313" key="4">
    <source>
        <dbReference type="Proteomes" id="UP000078559"/>
    </source>
</evidence>
<accession>A0A194WDZ2</accession>
<evidence type="ECO:0000313" key="3">
    <source>
        <dbReference type="EMBL" id="KUI74353.1"/>
    </source>
</evidence>
<protein>
    <submittedName>
        <fullName evidence="3">Uncharacterized protein</fullName>
    </submittedName>
</protein>
<gene>
    <name evidence="3" type="ORF">VM1G_09660</name>
</gene>
<keyword evidence="2" id="KW-0812">Transmembrane</keyword>
<feature type="transmembrane region" description="Helical" evidence="2">
    <location>
        <begin position="218"/>
        <end position="240"/>
    </location>
</feature>
<feature type="compositionally biased region" description="Polar residues" evidence="1">
    <location>
        <begin position="201"/>
        <end position="211"/>
    </location>
</feature>
<sequence length="242" mass="25998">MSEEPDIFVSNGTCYLGPSLESGGAMIPCGNDYFGHIACCQAGDYCLESSVCFNSRYQVTYIAGCTDRHYLDDSCPIKFEDTEFFKLPETPWLGMSYCNGTSDEWVVCDQKAHPSTLTSPEQCYCPTATAERSIIISHMNQIPAVAILPITLGGSIDFFTGHFPTAPDTMTTATGAAATTFSSSMFTPTFTTTRSPVSTSDNTSPLQSEQGFNKTDKIGTAVGTAVFGLIALTSLGYFLLSL</sequence>
<evidence type="ECO:0000256" key="1">
    <source>
        <dbReference type="SAM" id="MobiDB-lite"/>
    </source>
</evidence>
<dbReference type="AlphaFoldDB" id="A0A194WDZ2"/>
<name>A0A194WDZ2_CYTMA</name>
<dbReference type="EMBL" id="CM003109">
    <property type="protein sequence ID" value="KUI74353.1"/>
    <property type="molecule type" value="Genomic_DNA"/>
</dbReference>
<dbReference type="Proteomes" id="UP000078559">
    <property type="component" value="Chromosome 12"/>
</dbReference>
<keyword evidence="4" id="KW-1185">Reference proteome</keyword>
<feature type="region of interest" description="Disordered" evidence="1">
    <location>
        <begin position="192"/>
        <end position="211"/>
    </location>
</feature>
<organism evidence="3 4">
    <name type="scientific">Cytospora mali</name>
    <name type="common">Apple Valsa canker fungus</name>
    <name type="synonym">Valsa mali</name>
    <dbReference type="NCBI Taxonomy" id="578113"/>
    <lineage>
        <taxon>Eukaryota</taxon>
        <taxon>Fungi</taxon>
        <taxon>Dikarya</taxon>
        <taxon>Ascomycota</taxon>
        <taxon>Pezizomycotina</taxon>
        <taxon>Sordariomycetes</taxon>
        <taxon>Sordariomycetidae</taxon>
        <taxon>Diaporthales</taxon>
        <taxon>Cytosporaceae</taxon>
        <taxon>Cytospora</taxon>
    </lineage>
</organism>